<dbReference type="PANTHER" id="PTHR30294">
    <property type="entry name" value="MEMBRANE COMPONENT OF ABC TRANSPORTER YHHJ-RELATED"/>
    <property type="match status" value="1"/>
</dbReference>
<gene>
    <name evidence="10" type="ORF">GTP23_13410</name>
</gene>
<feature type="transmembrane region" description="Helical" evidence="8">
    <location>
        <begin position="30"/>
        <end position="50"/>
    </location>
</feature>
<feature type="transmembrane region" description="Helical" evidence="8">
    <location>
        <begin position="189"/>
        <end position="210"/>
    </location>
</feature>
<dbReference type="InterPro" id="IPR013525">
    <property type="entry name" value="ABC2_TM"/>
</dbReference>
<dbReference type="InterPro" id="IPR047817">
    <property type="entry name" value="ABC2_TM_bact-type"/>
</dbReference>
<evidence type="ECO:0000256" key="4">
    <source>
        <dbReference type="ARBA" id="ARBA00022475"/>
    </source>
</evidence>
<feature type="domain" description="ABC transmembrane type-2" evidence="9">
    <location>
        <begin position="151"/>
        <end position="380"/>
    </location>
</feature>
<evidence type="ECO:0000256" key="5">
    <source>
        <dbReference type="ARBA" id="ARBA00022692"/>
    </source>
</evidence>
<dbReference type="EMBL" id="WWCL01000003">
    <property type="protein sequence ID" value="MYN46047.1"/>
    <property type="molecule type" value="Genomic_DNA"/>
</dbReference>
<accession>A0A845I1T2</accession>
<dbReference type="Pfam" id="PF12698">
    <property type="entry name" value="ABC2_membrane_3"/>
    <property type="match status" value="1"/>
</dbReference>
<evidence type="ECO:0000256" key="2">
    <source>
        <dbReference type="ARBA" id="ARBA00007783"/>
    </source>
</evidence>
<dbReference type="GO" id="GO:0140359">
    <property type="term" value="F:ABC-type transporter activity"/>
    <property type="evidence" value="ECO:0007669"/>
    <property type="project" value="InterPro"/>
</dbReference>
<dbReference type="RefSeq" id="WP_161035649.1">
    <property type="nucleotide sequence ID" value="NZ_WWCL01000003.1"/>
</dbReference>
<organism evidence="10 11">
    <name type="scientific">Duganella fentianensis</name>
    <dbReference type="NCBI Taxonomy" id="2692177"/>
    <lineage>
        <taxon>Bacteria</taxon>
        <taxon>Pseudomonadati</taxon>
        <taxon>Pseudomonadota</taxon>
        <taxon>Betaproteobacteria</taxon>
        <taxon>Burkholderiales</taxon>
        <taxon>Oxalobacteraceae</taxon>
        <taxon>Telluria group</taxon>
        <taxon>Duganella</taxon>
    </lineage>
</organism>
<evidence type="ECO:0000256" key="6">
    <source>
        <dbReference type="ARBA" id="ARBA00022989"/>
    </source>
</evidence>
<keyword evidence="3" id="KW-0813">Transport</keyword>
<reference evidence="10" key="1">
    <citation type="submission" date="2019-12" db="EMBL/GenBank/DDBJ databases">
        <title>Novel species isolated from a subtropical stream in China.</title>
        <authorList>
            <person name="Lu H."/>
        </authorList>
    </citation>
    <scope>NUCLEOTIDE SEQUENCE [LARGE SCALE GENOMIC DNA]</scope>
    <source>
        <strain evidence="10">FT93W</strain>
    </source>
</reference>
<keyword evidence="5 8" id="KW-0812">Transmembrane</keyword>
<feature type="transmembrane region" description="Helical" evidence="8">
    <location>
        <begin position="267"/>
        <end position="289"/>
    </location>
</feature>
<evidence type="ECO:0000313" key="10">
    <source>
        <dbReference type="EMBL" id="MYN46047.1"/>
    </source>
</evidence>
<dbReference type="PROSITE" id="PS51012">
    <property type="entry name" value="ABC_TM2"/>
    <property type="match status" value="1"/>
</dbReference>
<evidence type="ECO:0000256" key="3">
    <source>
        <dbReference type="ARBA" id="ARBA00022448"/>
    </source>
</evidence>
<evidence type="ECO:0000256" key="7">
    <source>
        <dbReference type="ARBA" id="ARBA00023136"/>
    </source>
</evidence>
<comment type="caution">
    <text evidence="10">The sequence shown here is derived from an EMBL/GenBank/DDBJ whole genome shotgun (WGS) entry which is preliminary data.</text>
</comment>
<evidence type="ECO:0000256" key="1">
    <source>
        <dbReference type="ARBA" id="ARBA00004651"/>
    </source>
</evidence>
<dbReference type="GO" id="GO:0005886">
    <property type="term" value="C:plasma membrane"/>
    <property type="evidence" value="ECO:0007669"/>
    <property type="project" value="UniProtKB-SubCell"/>
</dbReference>
<dbReference type="AlphaFoldDB" id="A0A845I1T2"/>
<feature type="transmembrane region" description="Helical" evidence="8">
    <location>
        <begin position="359"/>
        <end position="377"/>
    </location>
</feature>
<name>A0A845I1T2_9BURK</name>
<evidence type="ECO:0000256" key="8">
    <source>
        <dbReference type="SAM" id="Phobius"/>
    </source>
</evidence>
<dbReference type="Proteomes" id="UP000444316">
    <property type="component" value="Unassembled WGS sequence"/>
</dbReference>
<comment type="similarity">
    <text evidence="2">Belongs to the ABC-2 integral membrane protein family.</text>
</comment>
<keyword evidence="11" id="KW-1185">Reference proteome</keyword>
<protein>
    <submittedName>
        <fullName evidence="10">ABC transporter permease</fullName>
    </submittedName>
</protein>
<sequence length="382" mass="42342">MNRHRHTRFSWARMIAVFIKEFQQMMRDRLTFAMAVGVPILQLVLFGYAINTDPKGLPTAIVSTDSGPMGRSVLAAIQNTGYFRVECVLTSEREAETLIEQGAIQFVIIIPSDFTRRLVRGEKPALLVSADATDPSASGNAVAALVALGQQALSHDLTGPLRSLNSTAPAFEIRIHRRYNPEGLSRYNIVPGLVGTILTMTMVMLTSLAMTRERERGTMENLLATPVRPSEVMVGKILPYVVMGYVQLAVILGAAFILFAVPMEGSPALLLAMIGVFIVANLGVGFTFSTIARNQLQAMQMTFFFFLPSMLLSGFMFPFRGMPVWAQYIGEVLPLTHFLRIVRGILLKGNTFSQLWPELWPMCLFLIAASTVAMLRYRRTLD</sequence>
<dbReference type="Gene3D" id="3.40.1710.10">
    <property type="entry name" value="abc type-2 transporter like domain"/>
    <property type="match status" value="1"/>
</dbReference>
<proteinExistence type="inferred from homology"/>
<comment type="subcellular location">
    <subcellularLocation>
        <location evidence="1">Cell membrane</location>
        <topology evidence="1">Multi-pass membrane protein</topology>
    </subcellularLocation>
</comment>
<feature type="transmembrane region" description="Helical" evidence="8">
    <location>
        <begin position="237"/>
        <end position="261"/>
    </location>
</feature>
<keyword evidence="7 8" id="KW-0472">Membrane</keyword>
<dbReference type="PANTHER" id="PTHR30294:SF29">
    <property type="entry name" value="MULTIDRUG ABC TRANSPORTER PERMEASE YBHS-RELATED"/>
    <property type="match status" value="1"/>
</dbReference>
<keyword evidence="6 8" id="KW-1133">Transmembrane helix</keyword>
<keyword evidence="4" id="KW-1003">Cell membrane</keyword>
<feature type="transmembrane region" description="Helical" evidence="8">
    <location>
        <begin position="301"/>
        <end position="319"/>
    </location>
</feature>
<dbReference type="InterPro" id="IPR051449">
    <property type="entry name" value="ABC-2_transporter_component"/>
</dbReference>
<evidence type="ECO:0000313" key="11">
    <source>
        <dbReference type="Proteomes" id="UP000444316"/>
    </source>
</evidence>
<evidence type="ECO:0000259" key="9">
    <source>
        <dbReference type="PROSITE" id="PS51012"/>
    </source>
</evidence>